<sequence length="493" mass="54361">MKRPNIMLVTVDQWPASLMGYAGHPTVLTPTLDQLARNGVCFPNTYSECPICIPARRTMMTGNTARIHGDRSFDPVARMPDSPTLAATLGAAGYQTTAVGKLHVYPPRDRIGFDDVHLAEEGRPHLGGYDDYDLFLADQGFPGQGFNHGMNNNDYLWRPFHLPEPCHVTNWTTWKMCREIKRRDPTRPGFWHLSYTAPHPPLAPLQAYLDIYRDAEPPVPPIADWARDEAALPYALRSITDYWSHVKPHHMRGIQRAFMALCTHIDHQFRLVLGTLREEGLLDDTVVLFTADHGDMLGTHGLWAKRIFYEDSARVPTILLGPAGDARTAPGSIDRRLVQLADVMPTLLDFAGVTPQAPMEGLSMIGAARRQVLTAACRDDASATRMATDGRHKLIWYPNGNTIQLFDLAEDPQEMRNLAGETALADVQTKLEAALVADAWGADTGWIMDGKLVGTPAKPFVSQTNRGLSGQRGFHFPPPPQAGADVVVGTPGG</sequence>
<dbReference type="InterPro" id="IPR000917">
    <property type="entry name" value="Sulfatase_N"/>
</dbReference>
<keyword evidence="5" id="KW-1185">Reference proteome</keyword>
<accession>A0ABS6H5G0</accession>
<dbReference type="PANTHER" id="PTHR42693">
    <property type="entry name" value="ARYLSULFATASE FAMILY MEMBER"/>
    <property type="match status" value="1"/>
</dbReference>
<comment type="caution">
    <text evidence="4">The sequence shown here is derived from an EMBL/GenBank/DDBJ whole genome shotgun (WGS) entry which is preliminary data.</text>
</comment>
<feature type="region of interest" description="Disordered" evidence="2">
    <location>
        <begin position="463"/>
        <end position="493"/>
    </location>
</feature>
<evidence type="ECO:0000313" key="4">
    <source>
        <dbReference type="EMBL" id="MBU8543920.1"/>
    </source>
</evidence>
<dbReference type="Pfam" id="PF00884">
    <property type="entry name" value="Sulfatase"/>
    <property type="match status" value="1"/>
</dbReference>
<dbReference type="PANTHER" id="PTHR42693:SF33">
    <property type="entry name" value="ARYLSULFATASE"/>
    <property type="match status" value="1"/>
</dbReference>
<evidence type="ECO:0000256" key="1">
    <source>
        <dbReference type="ARBA" id="ARBA00008779"/>
    </source>
</evidence>
<proteinExistence type="inferred from homology"/>
<reference evidence="4 5" key="1">
    <citation type="submission" date="2021-01" db="EMBL/GenBank/DDBJ databases">
        <title>Roseomonas sp. nov, a bacterium isolated from an oil production mixture in Yumen Oilfield.</title>
        <authorList>
            <person name="Wu D."/>
        </authorList>
    </citation>
    <scope>NUCLEOTIDE SEQUENCE [LARGE SCALE GENOMIC DNA]</scope>
    <source>
        <strain evidence="4 5">ROY-5-3</strain>
    </source>
</reference>
<gene>
    <name evidence="4" type="ORF">JJQ90_09400</name>
</gene>
<dbReference type="EMBL" id="JAERQM010000002">
    <property type="protein sequence ID" value="MBU8543920.1"/>
    <property type="molecule type" value="Genomic_DNA"/>
</dbReference>
<dbReference type="RefSeq" id="WP_216874650.1">
    <property type="nucleotide sequence ID" value="NZ_JAERQM010000002.1"/>
</dbReference>
<name>A0ABS6H5G0_9PROT</name>
<evidence type="ECO:0000313" key="5">
    <source>
        <dbReference type="Proteomes" id="UP000689967"/>
    </source>
</evidence>
<organism evidence="4 5">
    <name type="scientific">Falsiroseomonas oleicola</name>
    <dbReference type="NCBI Taxonomy" id="2801474"/>
    <lineage>
        <taxon>Bacteria</taxon>
        <taxon>Pseudomonadati</taxon>
        <taxon>Pseudomonadota</taxon>
        <taxon>Alphaproteobacteria</taxon>
        <taxon>Acetobacterales</taxon>
        <taxon>Roseomonadaceae</taxon>
        <taxon>Falsiroseomonas</taxon>
    </lineage>
</organism>
<evidence type="ECO:0000256" key="2">
    <source>
        <dbReference type="SAM" id="MobiDB-lite"/>
    </source>
</evidence>
<dbReference type="InterPro" id="IPR050738">
    <property type="entry name" value="Sulfatase"/>
</dbReference>
<comment type="similarity">
    <text evidence="1">Belongs to the sulfatase family.</text>
</comment>
<evidence type="ECO:0000259" key="3">
    <source>
        <dbReference type="Pfam" id="PF00884"/>
    </source>
</evidence>
<protein>
    <submittedName>
        <fullName evidence="4">Sulfatase-like hydrolase/transferase</fullName>
    </submittedName>
</protein>
<dbReference type="Proteomes" id="UP000689967">
    <property type="component" value="Unassembled WGS sequence"/>
</dbReference>
<feature type="domain" description="Sulfatase N-terminal" evidence="3">
    <location>
        <begin position="4"/>
        <end position="353"/>
    </location>
</feature>